<keyword evidence="4" id="KW-1185">Reference proteome</keyword>
<feature type="domain" description="Pyrrolo-quinoline quinone repeat" evidence="2">
    <location>
        <begin position="374"/>
        <end position="432"/>
    </location>
</feature>
<dbReference type="EMBL" id="UESZ01000001">
    <property type="protein sequence ID" value="SSA32979.1"/>
    <property type="molecule type" value="Genomic_DNA"/>
</dbReference>
<name>A0A2Y8ZRP2_9MICO</name>
<evidence type="ECO:0000313" key="4">
    <source>
        <dbReference type="Proteomes" id="UP000250028"/>
    </source>
</evidence>
<accession>A0A2Y8ZRP2</accession>
<dbReference type="InterPro" id="IPR015943">
    <property type="entry name" value="WD40/YVTN_repeat-like_dom_sf"/>
</dbReference>
<reference evidence="4" key="1">
    <citation type="submission" date="2016-10" db="EMBL/GenBank/DDBJ databases">
        <authorList>
            <person name="Varghese N."/>
            <person name="Submissions S."/>
        </authorList>
    </citation>
    <scope>NUCLEOTIDE SEQUENCE [LARGE SCALE GENOMIC DNA]</scope>
    <source>
        <strain evidence="4">DSM 22951</strain>
    </source>
</reference>
<evidence type="ECO:0000259" key="2">
    <source>
        <dbReference type="Pfam" id="PF13360"/>
    </source>
</evidence>
<feature type="region of interest" description="Disordered" evidence="1">
    <location>
        <begin position="1"/>
        <end position="23"/>
    </location>
</feature>
<gene>
    <name evidence="3" type="ORF">SAMN04489750_0249</name>
</gene>
<dbReference type="InterPro" id="IPR002372">
    <property type="entry name" value="PQQ_rpt_dom"/>
</dbReference>
<dbReference type="Gene3D" id="2.130.10.10">
    <property type="entry name" value="YVTN repeat-like/Quinoprotein amine dehydrogenase"/>
    <property type="match status" value="1"/>
</dbReference>
<dbReference type="InterPro" id="IPR011047">
    <property type="entry name" value="Quinoprotein_ADH-like_sf"/>
</dbReference>
<organism evidence="3 4">
    <name type="scientific">Branchiibius hedensis</name>
    <dbReference type="NCBI Taxonomy" id="672460"/>
    <lineage>
        <taxon>Bacteria</taxon>
        <taxon>Bacillati</taxon>
        <taxon>Actinomycetota</taxon>
        <taxon>Actinomycetes</taxon>
        <taxon>Micrococcales</taxon>
        <taxon>Dermacoccaceae</taxon>
        <taxon>Branchiibius</taxon>
    </lineage>
</organism>
<evidence type="ECO:0000256" key="1">
    <source>
        <dbReference type="SAM" id="MobiDB-lite"/>
    </source>
</evidence>
<protein>
    <recommendedName>
        <fullName evidence="2">Pyrrolo-quinoline quinone repeat domain-containing protein</fullName>
    </recommendedName>
</protein>
<proteinExistence type="predicted"/>
<sequence>MVAAGATAAVWPRSSTPVSQPDPPTYSVDLGTHPRLAWTHELTQWAPECTATDPESSDYCQSEIVAAGKKDLVVQVTAARGAAQLIGVDLRTGAFGWRRSLPDGTSSTCRSGGSNLWCIAVTSPPQPSPTDDDQFQESEPAGPAQLLAIDADTGRTKGSAVLGSSGIHDFLGVSSDFVLVANESSDATADTQDGPAPSTAPMQVARFDAEAVGGWRQTLPKGVTNAGYGAPILQVDGVDYVDSLTGAGDEGIGFDSADGSVKKLPGGAATAIYRGHVIAVHGPSQLSIDGQKLQGAVVVPLAHDNSAERPLVTVAENDGTVDASQLHEANPPFKVVRTVPGIARAFCGGRLLTESATHLNDNVTSDSEPESQTATLRAIDPRTGHVEWQSDTQAGEFVICSGADVAVTQQGKIYGLAIANGARTWSVALPDQLMFSGWTESGVLLEQLGDTSTHTFAYVSR</sequence>
<evidence type="ECO:0000313" key="3">
    <source>
        <dbReference type="EMBL" id="SSA32979.1"/>
    </source>
</evidence>
<dbReference type="AlphaFoldDB" id="A0A2Y8ZRP2"/>
<dbReference type="Pfam" id="PF13360">
    <property type="entry name" value="PQQ_2"/>
    <property type="match status" value="1"/>
</dbReference>
<dbReference type="Proteomes" id="UP000250028">
    <property type="component" value="Unassembled WGS sequence"/>
</dbReference>
<dbReference type="SUPFAM" id="SSF50998">
    <property type="entry name" value="Quinoprotein alcohol dehydrogenase-like"/>
    <property type="match status" value="1"/>
</dbReference>